<evidence type="ECO:0000313" key="3">
    <source>
        <dbReference type="Proteomes" id="UP000183413"/>
    </source>
</evidence>
<reference evidence="2 3" key="1">
    <citation type="submission" date="2016-10" db="EMBL/GenBank/DDBJ databases">
        <authorList>
            <person name="de Groot N.N."/>
        </authorList>
    </citation>
    <scope>NUCLEOTIDE SEQUENCE [LARGE SCALE GENOMIC DNA]</scope>
    <source>
        <strain evidence="2 3">DSM 43067</strain>
    </source>
</reference>
<dbReference type="SUPFAM" id="SSF53597">
    <property type="entry name" value="Dihydrofolate reductase-like"/>
    <property type="match status" value="1"/>
</dbReference>
<dbReference type="AlphaFoldDB" id="A0A1I5ISU3"/>
<evidence type="ECO:0000313" key="2">
    <source>
        <dbReference type="EMBL" id="SFO63430.1"/>
    </source>
</evidence>
<sequence>MTATYTFDVFSTLDGYGSYTSEGDWGGYWGKQGPEFLDRRLALYSEEQRLVLGATTFRQFVEALDPAKVTDPVNTRMRNLPTTVVSTTLEGPQAWPDADVASGDAVDVVARLKEESAVSLRSHGSLSLNRALMAAGLVDRVQLTIFPVISGRTGADPIFRGAADFDLELIEHRTLDGHTQELIYRLTLHA</sequence>
<proteinExistence type="predicted"/>
<feature type="domain" description="Bacterial bifunctional deaminase-reductase C-terminal" evidence="1">
    <location>
        <begin position="6"/>
        <end position="176"/>
    </location>
</feature>
<dbReference type="GO" id="GO:0009231">
    <property type="term" value="P:riboflavin biosynthetic process"/>
    <property type="evidence" value="ECO:0007669"/>
    <property type="project" value="InterPro"/>
</dbReference>
<dbReference type="Gene3D" id="3.40.430.10">
    <property type="entry name" value="Dihydrofolate Reductase, subunit A"/>
    <property type="match status" value="1"/>
</dbReference>
<dbReference type="GO" id="GO:0008703">
    <property type="term" value="F:5-amino-6-(5-phosphoribosylamino)uracil reductase activity"/>
    <property type="evidence" value="ECO:0007669"/>
    <property type="project" value="InterPro"/>
</dbReference>
<gene>
    <name evidence="2" type="ORF">SAMN04489713_10826</name>
</gene>
<dbReference type="EMBL" id="FOVH01000008">
    <property type="protein sequence ID" value="SFO63430.1"/>
    <property type="molecule type" value="Genomic_DNA"/>
</dbReference>
<keyword evidence="3" id="KW-1185">Reference proteome</keyword>
<dbReference type="Proteomes" id="UP000183413">
    <property type="component" value="Unassembled WGS sequence"/>
</dbReference>
<name>A0A1I5ISU3_9ACTN</name>
<evidence type="ECO:0000259" key="1">
    <source>
        <dbReference type="Pfam" id="PF01872"/>
    </source>
</evidence>
<dbReference type="Pfam" id="PF01872">
    <property type="entry name" value="RibD_C"/>
    <property type="match status" value="1"/>
</dbReference>
<dbReference type="InParanoid" id="A0A1I5ISU3"/>
<dbReference type="STRING" id="1993.SAMN04489713_10826"/>
<dbReference type="InterPro" id="IPR024072">
    <property type="entry name" value="DHFR-like_dom_sf"/>
</dbReference>
<accession>A0A1I5ISU3</accession>
<dbReference type="eggNOG" id="COG0262">
    <property type="taxonomic scope" value="Bacteria"/>
</dbReference>
<protein>
    <submittedName>
        <fullName evidence="2">Dihydrofolate reductase</fullName>
    </submittedName>
</protein>
<dbReference type="RefSeq" id="WP_075022088.1">
    <property type="nucleotide sequence ID" value="NZ_FOVH01000008.1"/>
</dbReference>
<organism evidence="2 3">
    <name type="scientific">Actinomadura madurae</name>
    <dbReference type="NCBI Taxonomy" id="1993"/>
    <lineage>
        <taxon>Bacteria</taxon>
        <taxon>Bacillati</taxon>
        <taxon>Actinomycetota</taxon>
        <taxon>Actinomycetes</taxon>
        <taxon>Streptosporangiales</taxon>
        <taxon>Thermomonosporaceae</taxon>
        <taxon>Actinomadura</taxon>
    </lineage>
</organism>
<dbReference type="InterPro" id="IPR002734">
    <property type="entry name" value="RibDG_C"/>
</dbReference>